<feature type="domain" description="CdaR GGDEF-like" evidence="4">
    <location>
        <begin position="264"/>
        <end position="370"/>
    </location>
</feature>
<dbReference type="EMBL" id="JAVDQF010000001">
    <property type="protein sequence ID" value="MDR6270280.1"/>
    <property type="molecule type" value="Genomic_DNA"/>
</dbReference>
<evidence type="ECO:0000313" key="5">
    <source>
        <dbReference type="EMBL" id="MDR6270280.1"/>
    </source>
</evidence>
<dbReference type="Proteomes" id="UP001185069">
    <property type="component" value="Unassembled WGS sequence"/>
</dbReference>
<dbReference type="InterPro" id="IPR042070">
    <property type="entry name" value="PucR_C-HTH_sf"/>
</dbReference>
<dbReference type="PANTHER" id="PTHR33744:SF7">
    <property type="entry name" value="PUCR FAMILY TRANSCRIPTIONAL REGULATOR"/>
    <property type="match status" value="1"/>
</dbReference>
<dbReference type="InterPro" id="IPR025736">
    <property type="entry name" value="PucR_C-HTH_dom"/>
</dbReference>
<evidence type="ECO:0000259" key="4">
    <source>
        <dbReference type="Pfam" id="PF17853"/>
    </source>
</evidence>
<evidence type="ECO:0000313" key="6">
    <source>
        <dbReference type="Proteomes" id="UP001185069"/>
    </source>
</evidence>
<comment type="similarity">
    <text evidence="1">Belongs to the CdaR family.</text>
</comment>
<gene>
    <name evidence="5" type="ORF">JOE69_002518</name>
</gene>
<dbReference type="InterPro" id="IPR051448">
    <property type="entry name" value="CdaR-like_regulators"/>
</dbReference>
<dbReference type="RefSeq" id="WP_309799249.1">
    <property type="nucleotide sequence ID" value="NZ_BAAAHY010000005.1"/>
</dbReference>
<organism evidence="5 6">
    <name type="scientific">Arthrobacter russicus</name>
    <dbReference type="NCBI Taxonomy" id="172040"/>
    <lineage>
        <taxon>Bacteria</taxon>
        <taxon>Bacillati</taxon>
        <taxon>Actinomycetota</taxon>
        <taxon>Actinomycetes</taxon>
        <taxon>Micrococcales</taxon>
        <taxon>Micrococcaceae</taxon>
        <taxon>Arthrobacter</taxon>
    </lineage>
</organism>
<dbReference type="Pfam" id="PF17853">
    <property type="entry name" value="GGDEF_2"/>
    <property type="match status" value="1"/>
</dbReference>
<reference evidence="5 6" key="1">
    <citation type="submission" date="2023-07" db="EMBL/GenBank/DDBJ databases">
        <title>Sequencing the genomes of 1000 actinobacteria strains.</title>
        <authorList>
            <person name="Klenk H.-P."/>
        </authorList>
    </citation>
    <scope>NUCLEOTIDE SEQUENCE [LARGE SCALE GENOMIC DNA]</scope>
    <source>
        <strain evidence="5 6">DSM 14555</strain>
    </source>
</reference>
<evidence type="ECO:0000259" key="2">
    <source>
        <dbReference type="Pfam" id="PF07905"/>
    </source>
</evidence>
<keyword evidence="6" id="KW-1185">Reference proteome</keyword>
<dbReference type="Pfam" id="PF13556">
    <property type="entry name" value="HTH_30"/>
    <property type="match status" value="1"/>
</dbReference>
<protein>
    <submittedName>
        <fullName evidence="5">Purine catabolism regulator</fullName>
    </submittedName>
</protein>
<dbReference type="InterPro" id="IPR041522">
    <property type="entry name" value="CdaR_GGDEF"/>
</dbReference>
<feature type="domain" description="PucR C-terminal helix-turn-helix" evidence="3">
    <location>
        <begin position="418"/>
        <end position="475"/>
    </location>
</feature>
<sequence>MAITLTDLLDNPTLKLRALGSSTSTVGTPIEWVAVTEVENPQPFLSGSELVLTTGARLATADAQRVFVRQVKRAGAVGIGFGTGFGHDAVPAPLVAEANRWSIPIIEVPYQTPFIAVGKLVADALSAEHVAELEALLAGHQALAQSLLTANQTLGSGLPSLLATLQSMVGTDVVLEQFQAKVFSSLPDAEPNDDDWLPVPVPTGKRDSCTLWLRKPFRDAGIVDYAKSLISLELANQWQRRDAGRHVAGQVIHDVLRAALPAADISARLRGIQINPAEKNLMLLVQVPDKKFALLSGIALPPALGAGITAVVDGEFLVVLPAAVGDPVQLARHLSRYLHGAGIPASVGVGGAYTQANGLRWSYFEAREAAGRGLDVNEPERLSLTSLLLASEDVPMLDMATETLGPLLEFDELHGAELMNTLASYLQLNGSLAAVADDLSLHRNTVRYRLGQITELTGFDPAVTADRVQLWLALSVRKLN</sequence>
<feature type="domain" description="Purine catabolism PurC-like" evidence="2">
    <location>
        <begin position="7"/>
        <end position="124"/>
    </location>
</feature>
<evidence type="ECO:0000256" key="1">
    <source>
        <dbReference type="ARBA" id="ARBA00006754"/>
    </source>
</evidence>
<dbReference type="Pfam" id="PF07905">
    <property type="entry name" value="PucR"/>
    <property type="match status" value="1"/>
</dbReference>
<comment type="caution">
    <text evidence="5">The sequence shown here is derived from an EMBL/GenBank/DDBJ whole genome shotgun (WGS) entry which is preliminary data.</text>
</comment>
<dbReference type="Gene3D" id="1.10.10.2840">
    <property type="entry name" value="PucR C-terminal helix-turn-helix domain"/>
    <property type="match status" value="1"/>
</dbReference>
<evidence type="ECO:0000259" key="3">
    <source>
        <dbReference type="Pfam" id="PF13556"/>
    </source>
</evidence>
<dbReference type="PANTHER" id="PTHR33744">
    <property type="entry name" value="CARBOHYDRATE DIACID REGULATOR"/>
    <property type="match status" value="1"/>
</dbReference>
<dbReference type="InterPro" id="IPR012914">
    <property type="entry name" value="PucR_dom"/>
</dbReference>
<accession>A0ABU1JDP5</accession>
<name>A0ABU1JDP5_9MICC</name>
<proteinExistence type="inferred from homology"/>